<name>A0A8S5M8R3_9CAUD</name>
<reference evidence="1" key="1">
    <citation type="journal article" date="2021" name="Proc. Natl. Acad. Sci. U.S.A.">
        <title>A Catalog of Tens of Thousands of Viruses from Human Metagenomes Reveals Hidden Associations with Chronic Diseases.</title>
        <authorList>
            <person name="Tisza M.J."/>
            <person name="Buck C.B."/>
        </authorList>
    </citation>
    <scope>NUCLEOTIDE SEQUENCE</scope>
    <source>
        <strain evidence="1">CtCiv1</strain>
    </source>
</reference>
<protein>
    <submittedName>
        <fullName evidence="1">Lysozyme-like protein</fullName>
    </submittedName>
</protein>
<sequence>MINASEVSIEFNFYNSDIKSIRECLQLLYTTQEGTLPYDRHFGLNQDFLSQPLPISKNMYALEVIEKTEIYENRIEVKEVLFEFNSELGQVIPHIILTRGVDENE</sequence>
<dbReference type="SUPFAM" id="SSF160719">
    <property type="entry name" value="gpW/gp25-like"/>
    <property type="match status" value="1"/>
</dbReference>
<dbReference type="Gene3D" id="3.10.450.40">
    <property type="match status" value="1"/>
</dbReference>
<dbReference type="EMBL" id="BK014846">
    <property type="protein sequence ID" value="DAD78552.1"/>
    <property type="molecule type" value="Genomic_DNA"/>
</dbReference>
<evidence type="ECO:0000313" key="1">
    <source>
        <dbReference type="EMBL" id="DAD78552.1"/>
    </source>
</evidence>
<accession>A0A8S5M8R3</accession>
<organism evidence="1">
    <name type="scientific">Caudovirales sp. ctCiv1</name>
    <dbReference type="NCBI Taxonomy" id="2826769"/>
    <lineage>
        <taxon>Viruses</taxon>
        <taxon>Duplodnaviria</taxon>
        <taxon>Heunggongvirae</taxon>
        <taxon>Uroviricota</taxon>
        <taxon>Caudoviricetes</taxon>
    </lineage>
</organism>
<proteinExistence type="predicted"/>